<dbReference type="Proteomes" id="UP000317894">
    <property type="component" value="Unassembled WGS sequence"/>
</dbReference>
<dbReference type="OrthoDB" id="7428103at2"/>
<evidence type="ECO:0000313" key="2">
    <source>
        <dbReference type="EMBL" id="TRW14183.1"/>
    </source>
</evidence>
<dbReference type="EMBL" id="VJWA01000002">
    <property type="protein sequence ID" value="TRW14183.1"/>
    <property type="molecule type" value="Genomic_DNA"/>
</dbReference>
<protein>
    <submittedName>
        <fullName evidence="2">DUF4136 domain-containing protein</fullName>
    </submittedName>
</protein>
<proteinExistence type="predicted"/>
<dbReference type="Pfam" id="PF13590">
    <property type="entry name" value="DUF4136"/>
    <property type="match status" value="1"/>
</dbReference>
<comment type="caution">
    <text evidence="2">The sequence shown here is derived from an EMBL/GenBank/DDBJ whole genome shotgun (WGS) entry which is preliminary data.</text>
</comment>
<dbReference type="AlphaFoldDB" id="A0A552U7I8"/>
<accession>A0A552U7I8</accession>
<gene>
    <name evidence="2" type="ORF">FMM06_10690</name>
</gene>
<sequence>MRPYHAARVVTGTTRSFEGPSSMTVRNILIPALLLGLAACTTSNPGTEVKRFHLGQPIARSTIQLVPAAGQPSGLEFRTYADAIGRELSAQSFVPTATDPNAAYVGIIEIRQQARPAPRRGGLSIGLGGGSFGRGGGVGGGVSFPVGQSRPGDIVTTSLSLQIKRRADSSIIWEGTATGAGDSRDGGGDLGRQIPELARALLAGFPGTPGQTVLVKPPRR</sequence>
<name>A0A552U7I8_9SPHN</name>
<dbReference type="InterPro" id="IPR025411">
    <property type="entry name" value="DUF4136"/>
</dbReference>
<feature type="domain" description="DUF4136" evidence="1">
    <location>
        <begin position="71"/>
        <end position="207"/>
    </location>
</feature>
<keyword evidence="3" id="KW-1185">Reference proteome</keyword>
<organism evidence="2 3">
    <name type="scientific">Glacieibacterium frigidum</name>
    <dbReference type="NCBI Taxonomy" id="2593303"/>
    <lineage>
        <taxon>Bacteria</taxon>
        <taxon>Pseudomonadati</taxon>
        <taxon>Pseudomonadota</taxon>
        <taxon>Alphaproteobacteria</taxon>
        <taxon>Sphingomonadales</taxon>
        <taxon>Sphingosinicellaceae</taxon>
        <taxon>Glacieibacterium</taxon>
    </lineage>
</organism>
<reference evidence="2 3" key="1">
    <citation type="submission" date="2019-07" db="EMBL/GenBank/DDBJ databases">
        <title>Novel species isolated from glacier.</title>
        <authorList>
            <person name="Liu Q."/>
            <person name="Xin Y.-H."/>
        </authorList>
    </citation>
    <scope>NUCLEOTIDE SEQUENCE [LARGE SCALE GENOMIC DNA]</scope>
    <source>
        <strain evidence="2 3">LB1R16</strain>
    </source>
</reference>
<evidence type="ECO:0000313" key="3">
    <source>
        <dbReference type="Proteomes" id="UP000317894"/>
    </source>
</evidence>
<evidence type="ECO:0000259" key="1">
    <source>
        <dbReference type="Pfam" id="PF13590"/>
    </source>
</evidence>